<keyword evidence="10" id="KW-1185">Reference proteome</keyword>
<feature type="transmembrane region" description="Helical" evidence="7">
    <location>
        <begin position="232"/>
        <end position="254"/>
    </location>
</feature>
<dbReference type="PIRSF" id="PIRSF006066">
    <property type="entry name" value="HI0050"/>
    <property type="match status" value="1"/>
</dbReference>
<comment type="caution">
    <text evidence="9">The sequence shown here is derived from an EMBL/GenBank/DDBJ whole genome shotgun (WGS) entry which is preliminary data.</text>
</comment>
<evidence type="ECO:0000259" key="8">
    <source>
        <dbReference type="Pfam" id="PF06808"/>
    </source>
</evidence>
<comment type="function">
    <text evidence="7">Part of the tripartite ATP-independent periplasmic (TRAP) transport system.</text>
</comment>
<feature type="transmembrane region" description="Helical" evidence="7">
    <location>
        <begin position="145"/>
        <end position="169"/>
    </location>
</feature>
<dbReference type="PANTHER" id="PTHR33362:SF3">
    <property type="entry name" value="SIALIC ACID TRAP TRANSPORTER PERMEASE PROTEIN SIAT"/>
    <property type="match status" value="1"/>
</dbReference>
<accession>A0A2P7QTY4</accession>
<dbReference type="PANTHER" id="PTHR33362">
    <property type="entry name" value="SIALIC ACID TRAP TRANSPORTER PERMEASE PROTEIN SIAT-RELATED"/>
    <property type="match status" value="1"/>
</dbReference>
<evidence type="ECO:0000313" key="9">
    <source>
        <dbReference type="EMBL" id="PSJ41432.1"/>
    </source>
</evidence>
<dbReference type="NCBIfam" id="TIGR00786">
    <property type="entry name" value="dctM"/>
    <property type="match status" value="1"/>
</dbReference>
<evidence type="ECO:0000313" key="10">
    <source>
        <dbReference type="Proteomes" id="UP000240243"/>
    </source>
</evidence>
<feature type="transmembrane region" description="Helical" evidence="7">
    <location>
        <begin position="333"/>
        <end position="359"/>
    </location>
</feature>
<reference evidence="9 10" key="1">
    <citation type="submission" date="2018-03" db="EMBL/GenBank/DDBJ databases">
        <title>The draft genome of Zobellella sp. 59N8.</title>
        <authorList>
            <person name="Liu L."/>
            <person name="Li L."/>
            <person name="Zhang X."/>
            <person name="Liang L."/>
            <person name="Wang T."/>
        </authorList>
    </citation>
    <scope>NUCLEOTIDE SEQUENCE [LARGE SCALE GENOMIC DNA]</scope>
    <source>
        <strain evidence="9 10">59N8</strain>
    </source>
</reference>
<comment type="caution">
    <text evidence="7">Lacks conserved residue(s) required for the propagation of feature annotation.</text>
</comment>
<evidence type="ECO:0000256" key="2">
    <source>
        <dbReference type="ARBA" id="ARBA00022475"/>
    </source>
</evidence>
<comment type="subunit">
    <text evidence="7">The complex comprises the extracytoplasmic solute receptor protein and the two transmembrane proteins.</text>
</comment>
<evidence type="ECO:0000256" key="5">
    <source>
        <dbReference type="ARBA" id="ARBA00022989"/>
    </source>
</evidence>
<evidence type="ECO:0000256" key="4">
    <source>
        <dbReference type="ARBA" id="ARBA00022692"/>
    </source>
</evidence>
<protein>
    <recommendedName>
        <fullName evidence="7">TRAP transporter large permease protein</fullName>
    </recommendedName>
</protein>
<feature type="transmembrane region" description="Helical" evidence="7">
    <location>
        <begin position="416"/>
        <end position="440"/>
    </location>
</feature>
<feature type="transmembrane region" description="Helical" evidence="7">
    <location>
        <begin position="115"/>
        <end position="133"/>
    </location>
</feature>
<dbReference type="InterPro" id="IPR004681">
    <property type="entry name" value="TRAP_DctM"/>
</dbReference>
<sequence length="445" mass="46960">MESSVVTILFGSFLLLLLMGAPISVSLGVSALASFLYLGENPIKFVQIAFTSVGSFPLMALPAFILAGALMEAAGISKRLVDLAESFAGPFTGGMSAATVMACMFFGAISGSGPATTAAVGMLMIPAMVQRGYSKGYASAITASSGGLGVVIPPSIPMVIFGISAMGLMPPPEAVAQYGQFQSVSIPKLFIAGFLPGLVLSCGLLIMNYFLSKKHGYKGTTEGWSMAVTYTALRKGIWSVLAPIVILGGIYSGLFTPTESAIVAIFYTLVIGFFVHKELKFKDVMHSLETTTWLTGRVLLILFTATVFGRLLVENQIPAVVAAAMLDMTTNLYIIWALIIFFLLFVGMFMETLAAIMILTPVLLPVAYNLGIDPIHFGIVVVCCLSIGFQTPPLGENLFIASGVSGTSIEEISLRALPFAVASVVSVFLIAYVPQIALFLPGLFG</sequence>
<organism evidence="9 10">
    <name type="scientific">Zobellella endophytica</name>
    <dbReference type="NCBI Taxonomy" id="2116700"/>
    <lineage>
        <taxon>Bacteria</taxon>
        <taxon>Pseudomonadati</taxon>
        <taxon>Pseudomonadota</taxon>
        <taxon>Gammaproteobacteria</taxon>
        <taxon>Aeromonadales</taxon>
        <taxon>Aeromonadaceae</taxon>
        <taxon>Zobellella</taxon>
    </lineage>
</organism>
<comment type="subcellular location">
    <subcellularLocation>
        <location evidence="1 7">Cell inner membrane</location>
        <topology evidence="1 7">Multi-pass membrane protein</topology>
    </subcellularLocation>
</comment>
<dbReference type="EMBL" id="PXYG01000011">
    <property type="protein sequence ID" value="PSJ41432.1"/>
    <property type="molecule type" value="Genomic_DNA"/>
</dbReference>
<evidence type="ECO:0000256" key="7">
    <source>
        <dbReference type="RuleBase" id="RU369079"/>
    </source>
</evidence>
<feature type="transmembrane region" description="Helical" evidence="7">
    <location>
        <begin position="54"/>
        <end position="75"/>
    </location>
</feature>
<keyword evidence="5 7" id="KW-1133">Transmembrane helix</keyword>
<evidence type="ECO:0000256" key="3">
    <source>
        <dbReference type="ARBA" id="ARBA00022519"/>
    </source>
</evidence>
<keyword evidence="7" id="KW-0813">Transport</keyword>
<feature type="transmembrane region" description="Helical" evidence="7">
    <location>
        <begin position="366"/>
        <end position="389"/>
    </location>
</feature>
<evidence type="ECO:0000256" key="1">
    <source>
        <dbReference type="ARBA" id="ARBA00004429"/>
    </source>
</evidence>
<name>A0A2P7QTY4_9GAMM</name>
<comment type="similarity">
    <text evidence="7">Belongs to the TRAP transporter large permease family.</text>
</comment>
<dbReference type="Pfam" id="PF06808">
    <property type="entry name" value="DctM"/>
    <property type="match status" value="1"/>
</dbReference>
<dbReference type="AlphaFoldDB" id="A0A2P7QTY4"/>
<evidence type="ECO:0000256" key="6">
    <source>
        <dbReference type="ARBA" id="ARBA00023136"/>
    </source>
</evidence>
<dbReference type="Proteomes" id="UP000240243">
    <property type="component" value="Unassembled WGS sequence"/>
</dbReference>
<keyword evidence="6 7" id="KW-0472">Membrane</keyword>
<gene>
    <name evidence="9" type="ORF">C7H85_18030</name>
</gene>
<feature type="transmembrane region" description="Helical" evidence="7">
    <location>
        <begin position="189"/>
        <end position="211"/>
    </location>
</feature>
<feature type="transmembrane region" description="Helical" evidence="7">
    <location>
        <begin position="291"/>
        <end position="313"/>
    </location>
</feature>
<dbReference type="GO" id="GO:0022857">
    <property type="term" value="F:transmembrane transporter activity"/>
    <property type="evidence" value="ECO:0007669"/>
    <property type="project" value="UniProtKB-UniRule"/>
</dbReference>
<keyword evidence="2" id="KW-1003">Cell membrane</keyword>
<keyword evidence="4 7" id="KW-0812">Transmembrane</keyword>
<proteinExistence type="inferred from homology"/>
<keyword evidence="3 7" id="KW-0997">Cell inner membrane</keyword>
<feature type="transmembrane region" description="Helical" evidence="7">
    <location>
        <begin position="87"/>
        <end position="109"/>
    </location>
</feature>
<dbReference type="OrthoDB" id="5596500at2"/>
<dbReference type="InterPro" id="IPR010656">
    <property type="entry name" value="DctM"/>
</dbReference>
<feature type="domain" description="TRAP C4-dicarboxylate transport system permease DctM subunit" evidence="8">
    <location>
        <begin position="10"/>
        <end position="436"/>
    </location>
</feature>
<dbReference type="GO" id="GO:0005886">
    <property type="term" value="C:plasma membrane"/>
    <property type="evidence" value="ECO:0007669"/>
    <property type="project" value="UniProtKB-SubCell"/>
</dbReference>